<accession>A0ABQ1UT77</accession>
<keyword evidence="3" id="KW-1185">Reference proteome</keyword>
<evidence type="ECO:0000259" key="1">
    <source>
        <dbReference type="Pfam" id="PF14065"/>
    </source>
</evidence>
<protein>
    <recommendedName>
        <fullName evidence="1">Pvc16 N-terminal domain-containing protein</fullName>
    </recommendedName>
</protein>
<dbReference type="EMBL" id="BMHT01000008">
    <property type="protein sequence ID" value="GGF24478.1"/>
    <property type="molecule type" value="Genomic_DNA"/>
</dbReference>
<sequence length="195" mass="21260">MIYEALAMICAELRAYVKAFDATANVDLGSICAPGATTDALLLSLVNVEEESALKNSSPYVRNATGSFDLVNPPVFLNLFVLIGTSFTDNSTYATALKRLAWAVQCFQRKKELSVANTPTDSLPDEALRLRLSLDLYSLSFEKINQLWGTLGGKQVPFVVYKVRVVEEQAESQFGSGAAITTIEGRTEIINPTLN</sequence>
<proteinExistence type="predicted"/>
<dbReference type="Pfam" id="PF14065">
    <property type="entry name" value="Pvc16_N"/>
    <property type="match status" value="1"/>
</dbReference>
<name>A0ABQ1UT77_9BACT</name>
<reference evidence="3" key="1">
    <citation type="journal article" date="2019" name="Int. J. Syst. Evol. Microbiol.">
        <title>The Global Catalogue of Microorganisms (GCM) 10K type strain sequencing project: providing services to taxonomists for standard genome sequencing and annotation.</title>
        <authorList>
            <consortium name="The Broad Institute Genomics Platform"/>
            <consortium name="The Broad Institute Genome Sequencing Center for Infectious Disease"/>
            <person name="Wu L."/>
            <person name="Ma J."/>
        </authorList>
    </citation>
    <scope>NUCLEOTIDE SEQUENCE [LARGE SCALE GENOMIC DNA]</scope>
    <source>
        <strain evidence="3">CGMCC 1.15197</strain>
    </source>
</reference>
<organism evidence="2 3">
    <name type="scientific">Hymenobacter cavernae</name>
    <dbReference type="NCBI Taxonomy" id="2044852"/>
    <lineage>
        <taxon>Bacteria</taxon>
        <taxon>Pseudomonadati</taxon>
        <taxon>Bacteroidota</taxon>
        <taxon>Cytophagia</taxon>
        <taxon>Cytophagales</taxon>
        <taxon>Hymenobacteraceae</taxon>
        <taxon>Hymenobacter</taxon>
    </lineage>
</organism>
<dbReference type="Proteomes" id="UP000632273">
    <property type="component" value="Unassembled WGS sequence"/>
</dbReference>
<comment type="caution">
    <text evidence="2">The sequence shown here is derived from an EMBL/GenBank/DDBJ whole genome shotgun (WGS) entry which is preliminary data.</text>
</comment>
<evidence type="ECO:0000313" key="3">
    <source>
        <dbReference type="Proteomes" id="UP000632273"/>
    </source>
</evidence>
<feature type="domain" description="Pvc16 N-terminal" evidence="1">
    <location>
        <begin position="9"/>
        <end position="174"/>
    </location>
</feature>
<dbReference type="RefSeq" id="WP_188815844.1">
    <property type="nucleotide sequence ID" value="NZ_BMHT01000008.1"/>
</dbReference>
<evidence type="ECO:0000313" key="2">
    <source>
        <dbReference type="EMBL" id="GGF24478.1"/>
    </source>
</evidence>
<gene>
    <name evidence="2" type="ORF">GCM10011383_40150</name>
</gene>
<dbReference type="InterPro" id="IPR025351">
    <property type="entry name" value="Pvc16_N"/>
</dbReference>